<proteinExistence type="predicted"/>
<dbReference type="AlphaFoldDB" id="T5LUX4"/>
<name>T5LUX4_9BURK</name>
<evidence type="ECO:0000313" key="1">
    <source>
        <dbReference type="EMBL" id="EQM95288.1"/>
    </source>
</evidence>
<evidence type="ECO:0000313" key="2">
    <source>
        <dbReference type="Proteomes" id="UP000003973"/>
    </source>
</evidence>
<reference evidence="1" key="1">
    <citation type="submission" date="2011-10" db="EMBL/GenBank/DDBJ databases">
        <title>The Genome Sequence of Oxalobacter formigenes HOxBLS.</title>
        <authorList>
            <consortium name="The Broad Institute Genome Sequencing Platform"/>
            <person name="Earl A."/>
            <person name="Ward D."/>
            <person name="Feldgarden M."/>
            <person name="Gevers D."/>
            <person name="Allison M.J."/>
            <person name="Humphrey S."/>
            <person name="Young S.K."/>
            <person name="Zeng Q."/>
            <person name="Gargeya S."/>
            <person name="Fitzgerald M."/>
            <person name="Haas B."/>
            <person name="Abouelleil A."/>
            <person name="Alvarado L."/>
            <person name="Arachchi H.M."/>
            <person name="Berlin A."/>
            <person name="Brown A."/>
            <person name="Chapman S.B."/>
            <person name="Chen Z."/>
            <person name="Dunbar C."/>
            <person name="Freedman E."/>
            <person name="Gearin G."/>
            <person name="Goldberg J."/>
            <person name="Griggs A."/>
            <person name="Gujja S."/>
            <person name="Heiman D."/>
            <person name="Howarth C."/>
            <person name="Larson L."/>
            <person name="Lui A."/>
            <person name="MacDonald P.J.P."/>
            <person name="Montmayeur A."/>
            <person name="Murphy C."/>
            <person name="Neiman D."/>
            <person name="Pearson M."/>
            <person name="Priest M."/>
            <person name="Roberts A."/>
            <person name="Saif S."/>
            <person name="Shea T."/>
            <person name="Shenoy N."/>
            <person name="Sisk P."/>
            <person name="Stolte C."/>
            <person name="Sykes S."/>
            <person name="Wortman J."/>
            <person name="Nusbaum C."/>
            <person name="Birren B."/>
        </authorList>
    </citation>
    <scope>NUCLEOTIDE SEQUENCE [LARGE SCALE GENOMIC DNA]</scope>
    <source>
        <strain evidence="1">HOxBLS</strain>
    </source>
</reference>
<dbReference type="EMBL" id="ACDP02000007">
    <property type="protein sequence ID" value="EQM95288.1"/>
    <property type="molecule type" value="Genomic_DNA"/>
</dbReference>
<comment type="caution">
    <text evidence="1">The sequence shown here is derived from an EMBL/GenBank/DDBJ whole genome shotgun (WGS) entry which is preliminary data.</text>
</comment>
<dbReference type="HOGENOM" id="CLU_1979327_0_0_4"/>
<accession>T5LUX4</accession>
<protein>
    <submittedName>
        <fullName evidence="1">Uncharacterized protein</fullName>
    </submittedName>
</protein>
<gene>
    <name evidence="1" type="ORF">OFAG_02148</name>
</gene>
<dbReference type="Proteomes" id="UP000003973">
    <property type="component" value="Unassembled WGS sequence"/>
</dbReference>
<organism evidence="1 2">
    <name type="scientific">Oxalobacter paraformigenes</name>
    <dbReference type="NCBI Taxonomy" id="556268"/>
    <lineage>
        <taxon>Bacteria</taxon>
        <taxon>Pseudomonadati</taxon>
        <taxon>Pseudomonadota</taxon>
        <taxon>Betaproteobacteria</taxon>
        <taxon>Burkholderiales</taxon>
        <taxon>Oxalobacteraceae</taxon>
        <taxon>Oxalobacter</taxon>
    </lineage>
</organism>
<keyword evidence="2" id="KW-1185">Reference proteome</keyword>
<sequence length="126" mass="12695">MPGKGALGNGGGNTVPSGAVAGKAGFHSRFRRCFGNGSRPAGKTEAGYPCPVRRFAGLAVSVFPERVSVCIGARSAFGKGSMIESALSPGNPADCAARAKGQAGRFSQLASRKGLISPADNDGLTR</sequence>